<evidence type="ECO:0000256" key="2">
    <source>
        <dbReference type="ARBA" id="ARBA00022692"/>
    </source>
</evidence>
<comment type="similarity">
    <text evidence="1">Belongs to the TMEM53 family.</text>
</comment>
<keyword evidence="8" id="KW-1185">Reference proteome</keyword>
<comment type="subcellular location">
    <subcellularLocation>
        <location evidence="6">Nucleus outer membrane</location>
        <topology evidence="6">Single-pass membrane protein</topology>
    </subcellularLocation>
</comment>
<evidence type="ECO:0000256" key="6">
    <source>
        <dbReference type="ARBA" id="ARBA00034303"/>
    </source>
</evidence>
<keyword evidence="5" id="KW-0539">Nucleus</keyword>
<dbReference type="InterPro" id="IPR029058">
    <property type="entry name" value="AB_hydrolase_fold"/>
</dbReference>
<dbReference type="RefSeq" id="XP_031917758.1">
    <property type="nucleotide sequence ID" value="XM_032053575.1"/>
</dbReference>
<sequence length="310" mass="33949">MASTSDFDPLKSIGENIYIWEPPEPTNIATTTSPALIILCTWLGGATPQRIQKYVTGYRRLYPDSAILLIAARILEITAFPFSVLHARLSPARHYIRGNIADKEGKRSILLHIFSHGGCNTAIQLALSLRQDAAYPPLELGIHLRGVIFDCCPGDTSFSRTYQAAAHSLPPQPAPAKVLGKLLLYPAVGLITGLQRTGLMSSVSQLRSQLNDPVVFGAAPKRLYLYSTADQMVGWEDVESHLAEAKALLGCQAEGIAFPDSPHCAIVRDHADRYWDTIDRFWARREISMPAGMTSGQLGGSLGDRLRSRI</sequence>
<dbReference type="GeneID" id="43637785"/>
<dbReference type="Pfam" id="PF05705">
    <property type="entry name" value="DUF829"/>
    <property type="match status" value="1"/>
</dbReference>
<proteinExistence type="inferred from homology"/>
<dbReference type="OrthoDB" id="77878at2759"/>
<dbReference type="AlphaFoldDB" id="A0A5N6T5W7"/>
<name>A0A5N6T5W7_ASPPS</name>
<gene>
    <name evidence="7" type="ORF">BDV38DRAFT_237354</name>
</gene>
<dbReference type="SUPFAM" id="SSF53474">
    <property type="entry name" value="alpha/beta-Hydrolases"/>
    <property type="match status" value="1"/>
</dbReference>
<keyword evidence="3" id="KW-1133">Transmembrane helix</keyword>
<evidence type="ECO:0000313" key="8">
    <source>
        <dbReference type="Proteomes" id="UP000325672"/>
    </source>
</evidence>
<dbReference type="InterPro" id="IPR008547">
    <property type="entry name" value="DUF829_TMEM53"/>
</dbReference>
<reference evidence="7 8" key="1">
    <citation type="submission" date="2019-04" db="EMBL/GenBank/DDBJ databases">
        <title>Friends and foes A comparative genomics study of 23 Aspergillus species from section Flavi.</title>
        <authorList>
            <consortium name="DOE Joint Genome Institute"/>
            <person name="Kjaerbolling I."/>
            <person name="Vesth T."/>
            <person name="Frisvad J.C."/>
            <person name="Nybo J.L."/>
            <person name="Theobald S."/>
            <person name="Kildgaard S."/>
            <person name="Isbrandt T."/>
            <person name="Kuo A."/>
            <person name="Sato A."/>
            <person name="Lyhne E.K."/>
            <person name="Kogle M.E."/>
            <person name="Wiebenga A."/>
            <person name="Kun R.S."/>
            <person name="Lubbers R.J."/>
            <person name="Makela M.R."/>
            <person name="Barry K."/>
            <person name="Chovatia M."/>
            <person name="Clum A."/>
            <person name="Daum C."/>
            <person name="Haridas S."/>
            <person name="He G."/>
            <person name="LaButti K."/>
            <person name="Lipzen A."/>
            <person name="Mondo S."/>
            <person name="Riley R."/>
            <person name="Salamov A."/>
            <person name="Simmons B.A."/>
            <person name="Magnuson J.K."/>
            <person name="Henrissat B."/>
            <person name="Mortensen U.H."/>
            <person name="Larsen T.O."/>
            <person name="Devries R.P."/>
            <person name="Grigoriev I.V."/>
            <person name="Machida M."/>
            <person name="Baker S.E."/>
            <person name="Andersen M.R."/>
        </authorList>
    </citation>
    <scope>NUCLEOTIDE SEQUENCE [LARGE SCALE GENOMIC DNA]</scope>
    <source>
        <strain evidence="7 8">CBS 117625</strain>
    </source>
</reference>
<dbReference type="PANTHER" id="PTHR12265">
    <property type="entry name" value="TRANSMEMBRANE PROTEIN 53"/>
    <property type="match status" value="1"/>
</dbReference>
<protein>
    <recommendedName>
        <fullName evidence="9">DUF829-domain-containing protein</fullName>
    </recommendedName>
</protein>
<organism evidence="7 8">
    <name type="scientific">Aspergillus pseudotamarii</name>
    <dbReference type="NCBI Taxonomy" id="132259"/>
    <lineage>
        <taxon>Eukaryota</taxon>
        <taxon>Fungi</taxon>
        <taxon>Dikarya</taxon>
        <taxon>Ascomycota</taxon>
        <taxon>Pezizomycotina</taxon>
        <taxon>Eurotiomycetes</taxon>
        <taxon>Eurotiomycetidae</taxon>
        <taxon>Eurotiales</taxon>
        <taxon>Aspergillaceae</taxon>
        <taxon>Aspergillus</taxon>
        <taxon>Aspergillus subgen. Circumdati</taxon>
    </lineage>
</organism>
<evidence type="ECO:0008006" key="9">
    <source>
        <dbReference type="Google" id="ProtNLM"/>
    </source>
</evidence>
<evidence type="ECO:0000256" key="5">
    <source>
        <dbReference type="ARBA" id="ARBA00023242"/>
    </source>
</evidence>
<keyword evidence="2" id="KW-0812">Transmembrane</keyword>
<evidence type="ECO:0000256" key="3">
    <source>
        <dbReference type="ARBA" id="ARBA00022989"/>
    </source>
</evidence>
<keyword evidence="4" id="KW-0472">Membrane</keyword>
<evidence type="ECO:0000313" key="7">
    <source>
        <dbReference type="EMBL" id="KAE8141695.1"/>
    </source>
</evidence>
<accession>A0A5N6T5W7</accession>
<evidence type="ECO:0000256" key="1">
    <source>
        <dbReference type="ARBA" id="ARBA00007387"/>
    </source>
</evidence>
<dbReference type="Proteomes" id="UP000325672">
    <property type="component" value="Unassembled WGS sequence"/>
</dbReference>
<evidence type="ECO:0000256" key="4">
    <source>
        <dbReference type="ARBA" id="ARBA00023136"/>
    </source>
</evidence>
<dbReference type="PANTHER" id="PTHR12265:SF30">
    <property type="entry name" value="TRANSMEMBRANE PROTEIN 53"/>
    <property type="match status" value="1"/>
</dbReference>
<dbReference type="GO" id="GO:0005640">
    <property type="term" value="C:nuclear outer membrane"/>
    <property type="evidence" value="ECO:0007669"/>
    <property type="project" value="UniProtKB-SubCell"/>
</dbReference>
<dbReference type="EMBL" id="ML743557">
    <property type="protein sequence ID" value="KAE8141695.1"/>
    <property type="molecule type" value="Genomic_DNA"/>
</dbReference>